<proteinExistence type="predicted"/>
<dbReference type="EMBL" id="CACRXK020041743">
    <property type="protein sequence ID" value="CAB4045759.1"/>
    <property type="molecule type" value="Genomic_DNA"/>
</dbReference>
<dbReference type="AlphaFoldDB" id="A0A7D9KLK9"/>
<dbReference type="OrthoDB" id="416454at2759"/>
<comment type="caution">
    <text evidence="1">The sequence shown here is derived from an EMBL/GenBank/DDBJ whole genome shotgun (WGS) entry which is preliminary data.</text>
</comment>
<reference evidence="1" key="1">
    <citation type="submission" date="2020-04" db="EMBL/GenBank/DDBJ databases">
        <authorList>
            <person name="Alioto T."/>
            <person name="Alioto T."/>
            <person name="Gomez Garrido J."/>
        </authorList>
    </citation>
    <scope>NUCLEOTIDE SEQUENCE</scope>
    <source>
        <strain evidence="1">A484AB</strain>
    </source>
</reference>
<feature type="non-terminal residue" evidence="1">
    <location>
        <position position="101"/>
    </location>
</feature>
<feature type="non-terminal residue" evidence="1">
    <location>
        <position position="1"/>
    </location>
</feature>
<keyword evidence="2" id="KW-1185">Reference proteome</keyword>
<accession>A0A7D9KLK9</accession>
<organism evidence="1 2">
    <name type="scientific">Paramuricea clavata</name>
    <name type="common">Red gorgonian</name>
    <name type="synonym">Violescent sea-whip</name>
    <dbReference type="NCBI Taxonomy" id="317549"/>
    <lineage>
        <taxon>Eukaryota</taxon>
        <taxon>Metazoa</taxon>
        <taxon>Cnidaria</taxon>
        <taxon>Anthozoa</taxon>
        <taxon>Octocorallia</taxon>
        <taxon>Malacalcyonacea</taxon>
        <taxon>Plexauridae</taxon>
        <taxon>Paramuricea</taxon>
    </lineage>
</organism>
<protein>
    <submittedName>
        <fullName evidence="1">Uncharacterized protein</fullName>
    </submittedName>
</protein>
<name>A0A7D9KLK9_PARCT</name>
<sequence>AHESDPNILWDDLKENFLLVPNMHAPPVIRRVRSEHVPWLTSEIKTKIYHRDFFKKKAIKTGSTHFHNAYKNARNNLSKLVKDIKANYYNTAINRCNKYPK</sequence>
<evidence type="ECO:0000313" key="1">
    <source>
        <dbReference type="EMBL" id="CAB4045759.1"/>
    </source>
</evidence>
<dbReference type="Proteomes" id="UP001152795">
    <property type="component" value="Unassembled WGS sequence"/>
</dbReference>
<gene>
    <name evidence="1" type="ORF">PACLA_8A051774</name>
</gene>
<evidence type="ECO:0000313" key="2">
    <source>
        <dbReference type="Proteomes" id="UP001152795"/>
    </source>
</evidence>